<gene>
    <name evidence="1" type="ORF">KC01_LOCUS28371</name>
</gene>
<evidence type="ECO:0000313" key="2">
    <source>
        <dbReference type="Proteomes" id="UP001497482"/>
    </source>
</evidence>
<sequence>MNEPPHILLIFRFSSSIHLRVTVTRRSPLQPTAIFYTALFIIVVIGKHRTSAYPSRPVIGAGGCPSRPSSVWRLLIGRWLLLFLFLRRWARSRCVPGLARSWLNSPPWVRFPLALEQHSGVGSTPLSSG</sequence>
<proteinExistence type="predicted"/>
<organism evidence="1 2">
    <name type="scientific">Knipowitschia caucasica</name>
    <name type="common">Caucasian dwarf goby</name>
    <name type="synonym">Pomatoschistus caucasicus</name>
    <dbReference type="NCBI Taxonomy" id="637954"/>
    <lineage>
        <taxon>Eukaryota</taxon>
        <taxon>Metazoa</taxon>
        <taxon>Chordata</taxon>
        <taxon>Craniata</taxon>
        <taxon>Vertebrata</taxon>
        <taxon>Euteleostomi</taxon>
        <taxon>Actinopterygii</taxon>
        <taxon>Neopterygii</taxon>
        <taxon>Teleostei</taxon>
        <taxon>Neoteleostei</taxon>
        <taxon>Acanthomorphata</taxon>
        <taxon>Gobiaria</taxon>
        <taxon>Gobiiformes</taxon>
        <taxon>Gobioidei</taxon>
        <taxon>Gobiidae</taxon>
        <taxon>Gobiinae</taxon>
        <taxon>Knipowitschia</taxon>
    </lineage>
</organism>
<dbReference type="AlphaFoldDB" id="A0AAV2LI50"/>
<reference evidence="1 2" key="1">
    <citation type="submission" date="2024-04" db="EMBL/GenBank/DDBJ databases">
        <authorList>
            <person name="Waldvogel A.-M."/>
            <person name="Schoenle A."/>
        </authorList>
    </citation>
    <scope>NUCLEOTIDE SEQUENCE [LARGE SCALE GENOMIC DNA]</scope>
</reference>
<dbReference type="EMBL" id="OZ035845">
    <property type="protein sequence ID" value="CAL1600266.1"/>
    <property type="molecule type" value="Genomic_DNA"/>
</dbReference>
<protein>
    <submittedName>
        <fullName evidence="1">Uncharacterized protein</fullName>
    </submittedName>
</protein>
<evidence type="ECO:0000313" key="1">
    <source>
        <dbReference type="EMBL" id="CAL1600266.1"/>
    </source>
</evidence>
<name>A0AAV2LI50_KNICA</name>
<dbReference type="Proteomes" id="UP001497482">
    <property type="component" value="Chromosome 23"/>
</dbReference>
<keyword evidence="2" id="KW-1185">Reference proteome</keyword>
<accession>A0AAV2LI50</accession>